<evidence type="ECO:0000313" key="6">
    <source>
        <dbReference type="EMBL" id="HDX33505.1"/>
    </source>
</evidence>
<keyword evidence="4" id="KW-0472">Membrane</keyword>
<dbReference type="GO" id="GO:0005525">
    <property type="term" value="F:GTP binding"/>
    <property type="evidence" value="ECO:0007669"/>
    <property type="project" value="UniProtKB-KW"/>
</dbReference>
<sequence length="589" mass="67680">MQRILTAEQDQILRRERSVLEDLRVLLVRLGATDDDVLLLKRAREQLDELFLLVIVGEFNAGKTAFLNALLGERLLPEGVLPTTSQIQVLRYGERQSEEVPGEDAVVIHLPVDWLQEINLVDTPGTNAVIQRHQEITEHFIPRSDLVLFVTSAERPFSESERLLLQRIREWGKKIVLVINKIDLIEQEEELKQIVDFVARNSAELLGTAPRIFPISARLALNAKEQARRTQQKLEENDLWKRSRFAALEQYIRSALDAGERLRLKLENPLGIAERLCSQYQKVIENRRAVLKDDFAALDRIEAQLEAHEADMRRDFKYHLSHVDNVLYAMAERGDRFFDETLRIGRVFDLINGEKVRAEFERVVVADTSRAVEQQVSDLIDWMVDRDYRQWRDVMEYLQERATHHADQIVGRVGSSFEMNRQNLLASVGREAQRIVDSYDPQTESLKLAQQVQSALVQTAAVEAGALGLGAILVTLLHTTLLDVTGLLGAGALAALGFYVLPYRRNRLKQELRSAINDLRDQLNKALTQQFERELSDGLQRMREAIAPYTRFVRVEREKLERANDELERLRRELADLRKSAARVLPVQK</sequence>
<name>A0A7C1JSK9_9CHLR</name>
<evidence type="ECO:0000256" key="1">
    <source>
        <dbReference type="ARBA" id="ARBA00022741"/>
    </source>
</evidence>
<gene>
    <name evidence="6" type="ORF">ENQ20_18775</name>
</gene>
<feature type="domain" description="G" evidence="5">
    <location>
        <begin position="54"/>
        <end position="181"/>
    </location>
</feature>
<dbReference type="AlphaFoldDB" id="A0A7C1JSK9"/>
<keyword evidence="4" id="KW-1133">Transmembrane helix</keyword>
<evidence type="ECO:0000256" key="2">
    <source>
        <dbReference type="ARBA" id="ARBA00023134"/>
    </source>
</evidence>
<dbReference type="CDD" id="cd09912">
    <property type="entry name" value="DLP_2"/>
    <property type="match status" value="1"/>
</dbReference>
<dbReference type="PANTHER" id="PTHR43681">
    <property type="entry name" value="TRANSMEMBRANE GTPASE FZO"/>
    <property type="match status" value="1"/>
</dbReference>
<dbReference type="InterPro" id="IPR006073">
    <property type="entry name" value="GTP-bd"/>
</dbReference>
<accession>A0A7C1JSK9</accession>
<comment type="caution">
    <text evidence="6">The sequence shown here is derived from an EMBL/GenBank/DDBJ whole genome shotgun (WGS) entry which is preliminary data.</text>
</comment>
<keyword evidence="3" id="KW-0175">Coiled coil</keyword>
<dbReference type="EMBL" id="DSMG01000194">
    <property type="protein sequence ID" value="HDX33505.1"/>
    <property type="molecule type" value="Genomic_DNA"/>
</dbReference>
<dbReference type="SUPFAM" id="SSF52540">
    <property type="entry name" value="P-loop containing nucleoside triphosphate hydrolases"/>
    <property type="match status" value="1"/>
</dbReference>
<protein>
    <submittedName>
        <fullName evidence="6">GTP-binding protein</fullName>
    </submittedName>
</protein>
<dbReference type="PANTHER" id="PTHR43681:SF1">
    <property type="entry name" value="SARCALUMENIN"/>
    <property type="match status" value="1"/>
</dbReference>
<proteinExistence type="predicted"/>
<keyword evidence="4" id="KW-0812">Transmembrane</keyword>
<reference evidence="6" key="1">
    <citation type="journal article" date="2020" name="mSystems">
        <title>Genome- and Community-Level Interaction Insights into Carbon Utilization and Element Cycling Functions of Hydrothermarchaeota in Hydrothermal Sediment.</title>
        <authorList>
            <person name="Zhou Z."/>
            <person name="Liu Y."/>
            <person name="Xu W."/>
            <person name="Pan J."/>
            <person name="Luo Z.H."/>
            <person name="Li M."/>
        </authorList>
    </citation>
    <scope>NUCLEOTIDE SEQUENCE [LARGE SCALE GENOMIC DNA]</scope>
    <source>
        <strain evidence="6">SpSt-289</strain>
    </source>
</reference>
<dbReference type="InterPro" id="IPR005225">
    <property type="entry name" value="Small_GTP-bd"/>
</dbReference>
<keyword evidence="1" id="KW-0547">Nucleotide-binding</keyword>
<dbReference type="NCBIfam" id="TIGR00231">
    <property type="entry name" value="small_GTP"/>
    <property type="match status" value="1"/>
</dbReference>
<feature type="coiled-coil region" evidence="3">
    <location>
        <begin position="505"/>
        <end position="580"/>
    </location>
</feature>
<evidence type="ECO:0000256" key="4">
    <source>
        <dbReference type="SAM" id="Phobius"/>
    </source>
</evidence>
<evidence type="ECO:0000256" key="3">
    <source>
        <dbReference type="SAM" id="Coils"/>
    </source>
</evidence>
<dbReference type="InterPro" id="IPR027417">
    <property type="entry name" value="P-loop_NTPase"/>
</dbReference>
<feature type="transmembrane region" description="Helical" evidence="4">
    <location>
        <begin position="484"/>
        <end position="503"/>
    </location>
</feature>
<dbReference type="Pfam" id="PF01926">
    <property type="entry name" value="MMR_HSR1"/>
    <property type="match status" value="1"/>
</dbReference>
<organism evidence="6">
    <name type="scientific">Caldilinea aerophila</name>
    <dbReference type="NCBI Taxonomy" id="133453"/>
    <lineage>
        <taxon>Bacteria</taxon>
        <taxon>Bacillati</taxon>
        <taxon>Chloroflexota</taxon>
        <taxon>Caldilineae</taxon>
        <taxon>Caldilineales</taxon>
        <taxon>Caldilineaceae</taxon>
        <taxon>Caldilinea</taxon>
    </lineage>
</organism>
<dbReference type="Gene3D" id="3.40.50.300">
    <property type="entry name" value="P-loop containing nucleotide triphosphate hydrolases"/>
    <property type="match status" value="1"/>
</dbReference>
<keyword evidence="2" id="KW-0342">GTP-binding</keyword>
<dbReference type="InterPro" id="IPR051943">
    <property type="entry name" value="TRAFAC_Dynamin-like_GTPase"/>
</dbReference>
<evidence type="ECO:0000259" key="5">
    <source>
        <dbReference type="Pfam" id="PF01926"/>
    </source>
</evidence>